<feature type="transmembrane region" description="Helical" evidence="7">
    <location>
        <begin position="138"/>
        <end position="161"/>
    </location>
</feature>
<keyword evidence="6 7" id="KW-0472">Membrane</keyword>
<organism evidence="8 9">
    <name type="scientific">Euplotes crassus</name>
    <dbReference type="NCBI Taxonomy" id="5936"/>
    <lineage>
        <taxon>Eukaryota</taxon>
        <taxon>Sar</taxon>
        <taxon>Alveolata</taxon>
        <taxon>Ciliophora</taxon>
        <taxon>Intramacronucleata</taxon>
        <taxon>Spirotrichea</taxon>
        <taxon>Hypotrichia</taxon>
        <taxon>Euplotida</taxon>
        <taxon>Euplotidae</taxon>
        <taxon>Moneuplotes</taxon>
    </lineage>
</organism>
<evidence type="ECO:0000313" key="8">
    <source>
        <dbReference type="EMBL" id="CAI2368104.1"/>
    </source>
</evidence>
<dbReference type="SUPFAM" id="SSF103481">
    <property type="entry name" value="Multidrug resistance efflux transporter EmrE"/>
    <property type="match status" value="1"/>
</dbReference>
<evidence type="ECO:0000256" key="3">
    <source>
        <dbReference type="ARBA" id="ARBA00022448"/>
    </source>
</evidence>
<comment type="subcellular location">
    <subcellularLocation>
        <location evidence="1">Membrane</location>
        <topology evidence="1">Multi-pass membrane protein</topology>
    </subcellularLocation>
</comment>
<feature type="transmembrane region" description="Helical" evidence="7">
    <location>
        <begin position="167"/>
        <end position="187"/>
    </location>
</feature>
<feature type="transmembrane region" description="Helical" evidence="7">
    <location>
        <begin position="238"/>
        <end position="259"/>
    </location>
</feature>
<reference evidence="8" key="1">
    <citation type="submission" date="2023-07" db="EMBL/GenBank/DDBJ databases">
        <authorList>
            <consortium name="AG Swart"/>
            <person name="Singh M."/>
            <person name="Singh A."/>
            <person name="Seah K."/>
            <person name="Emmerich C."/>
        </authorList>
    </citation>
    <scope>NUCLEOTIDE SEQUENCE</scope>
    <source>
        <strain evidence="8">DP1</strain>
    </source>
</reference>
<dbReference type="GO" id="GO:0022857">
    <property type="term" value="F:transmembrane transporter activity"/>
    <property type="evidence" value="ECO:0007669"/>
    <property type="project" value="InterPro"/>
</dbReference>
<proteinExistence type="inferred from homology"/>
<keyword evidence="3" id="KW-0813">Transport</keyword>
<gene>
    <name evidence="8" type="ORF">ECRASSUSDP1_LOCUS9393</name>
</gene>
<feature type="transmembrane region" description="Helical" evidence="7">
    <location>
        <begin position="54"/>
        <end position="73"/>
    </location>
</feature>
<comment type="similarity">
    <text evidence="2">Belongs to the SLC35F solute transporter family.</text>
</comment>
<dbReference type="PANTHER" id="PTHR14233:SF4">
    <property type="entry name" value="SOLUTE CARRIER FAMILY 35 MEMBER F2"/>
    <property type="match status" value="1"/>
</dbReference>
<keyword evidence="4 7" id="KW-0812">Transmembrane</keyword>
<dbReference type="InterPro" id="IPR052221">
    <property type="entry name" value="SLC35F_Transporter"/>
</dbReference>
<keyword evidence="9" id="KW-1185">Reference proteome</keyword>
<sequence>MESRQEISSLIFQRASWKKVSFNTFASQLLICLPIVGGGVFSTLLAERGHSVPMLQLALLYLFLCIWLSKYFFETMSLTFKDIVFLSITGILDCHANFLIVKAYSYTTITSVMILMVFTVPSAVFLSVLFLRIKYCWLHYASCVLSICSVIIVIICDIYEYEHNDDINRMSIIFGDLFCIIGVFFLASTNVYQEWLIGKNYQISEILAFQAPIGVVFAILEGWLIGEFTDIFSTSPQDIVPCILFLLGFALVNFILYNFIPYFISMAGATLMNIGNLTASVYSMLFDIFLFNGNFKWFYLIGFLFQITSIFLFSLKDPICKENASQEPSKAPKYTELKSKEELVQPMLL</sequence>
<evidence type="ECO:0000256" key="6">
    <source>
        <dbReference type="ARBA" id="ARBA00023136"/>
    </source>
</evidence>
<feature type="transmembrane region" description="Helical" evidence="7">
    <location>
        <begin position="20"/>
        <end position="42"/>
    </location>
</feature>
<feature type="transmembrane region" description="Helical" evidence="7">
    <location>
        <begin position="271"/>
        <end position="291"/>
    </location>
</feature>
<dbReference type="PANTHER" id="PTHR14233">
    <property type="entry name" value="DUF914-RELATED"/>
    <property type="match status" value="1"/>
</dbReference>
<dbReference type="GO" id="GO:0016020">
    <property type="term" value="C:membrane"/>
    <property type="evidence" value="ECO:0007669"/>
    <property type="project" value="UniProtKB-SubCell"/>
</dbReference>
<evidence type="ECO:0000313" key="9">
    <source>
        <dbReference type="Proteomes" id="UP001295684"/>
    </source>
</evidence>
<accession>A0AAD1UMY8</accession>
<dbReference type="EMBL" id="CAMPGE010009231">
    <property type="protein sequence ID" value="CAI2368104.1"/>
    <property type="molecule type" value="Genomic_DNA"/>
</dbReference>
<keyword evidence="5 7" id="KW-1133">Transmembrane helix</keyword>
<evidence type="ECO:0000256" key="7">
    <source>
        <dbReference type="SAM" id="Phobius"/>
    </source>
</evidence>
<dbReference type="Proteomes" id="UP001295684">
    <property type="component" value="Unassembled WGS sequence"/>
</dbReference>
<dbReference type="AlphaFoldDB" id="A0AAD1UMY8"/>
<feature type="transmembrane region" description="Helical" evidence="7">
    <location>
        <begin position="297"/>
        <end position="315"/>
    </location>
</feature>
<evidence type="ECO:0000256" key="2">
    <source>
        <dbReference type="ARBA" id="ARBA00007863"/>
    </source>
</evidence>
<dbReference type="Pfam" id="PF06027">
    <property type="entry name" value="SLC35F"/>
    <property type="match status" value="1"/>
</dbReference>
<evidence type="ECO:0000256" key="5">
    <source>
        <dbReference type="ARBA" id="ARBA00022989"/>
    </source>
</evidence>
<feature type="transmembrane region" description="Helical" evidence="7">
    <location>
        <begin position="85"/>
        <end position="106"/>
    </location>
</feature>
<dbReference type="InterPro" id="IPR009262">
    <property type="entry name" value="SLC35_F1/F2/F6"/>
</dbReference>
<name>A0AAD1UMY8_EUPCR</name>
<evidence type="ECO:0000256" key="1">
    <source>
        <dbReference type="ARBA" id="ARBA00004141"/>
    </source>
</evidence>
<evidence type="ECO:0000256" key="4">
    <source>
        <dbReference type="ARBA" id="ARBA00022692"/>
    </source>
</evidence>
<protein>
    <submittedName>
        <fullName evidence="8">Uncharacterized protein</fullName>
    </submittedName>
</protein>
<feature type="transmembrane region" description="Helical" evidence="7">
    <location>
        <begin position="112"/>
        <end position="131"/>
    </location>
</feature>
<feature type="transmembrane region" description="Helical" evidence="7">
    <location>
        <begin position="207"/>
        <end position="226"/>
    </location>
</feature>
<comment type="caution">
    <text evidence="8">The sequence shown here is derived from an EMBL/GenBank/DDBJ whole genome shotgun (WGS) entry which is preliminary data.</text>
</comment>
<dbReference type="InterPro" id="IPR037185">
    <property type="entry name" value="EmrE-like"/>
</dbReference>